<sequence>MVHTKKKRLAAVLLGCSCCIVVLGIPCLVLGLKGYFSFKPPTISPITIHMEVFGFDVLDVGGSILDIVSGLSGGNPPSVAIKLATEVSNPNTYGITIEQKGEGTIAIPACIVKNETSSDGCANLENMIIPPDSPDDFMLGNWELPVTILEANSTTTIAVSLSNAINLQNLSGDQYNFLYDLYTSGGPLLLRVRGGAKASSWLPMSGSATFNCLAEWDFDKLNEIASKMPLVKCNFDVMNMIPIDGVVVPV</sequence>
<keyword evidence="2" id="KW-1185">Reference proteome</keyword>
<name>A0ABD3SGL3_9STRA</name>
<evidence type="ECO:0000313" key="1">
    <source>
        <dbReference type="EMBL" id="KAL3823495.1"/>
    </source>
</evidence>
<gene>
    <name evidence="1" type="ORF">ACHAXA_010817</name>
</gene>
<organism evidence="1 2">
    <name type="scientific">Cyclostephanos tholiformis</name>
    <dbReference type="NCBI Taxonomy" id="382380"/>
    <lineage>
        <taxon>Eukaryota</taxon>
        <taxon>Sar</taxon>
        <taxon>Stramenopiles</taxon>
        <taxon>Ochrophyta</taxon>
        <taxon>Bacillariophyta</taxon>
        <taxon>Coscinodiscophyceae</taxon>
        <taxon>Thalassiosirophycidae</taxon>
        <taxon>Stephanodiscales</taxon>
        <taxon>Stephanodiscaceae</taxon>
        <taxon>Cyclostephanos</taxon>
    </lineage>
</organism>
<dbReference type="Proteomes" id="UP001530377">
    <property type="component" value="Unassembled WGS sequence"/>
</dbReference>
<dbReference type="EMBL" id="JALLPB020000036">
    <property type="protein sequence ID" value="KAL3823495.1"/>
    <property type="molecule type" value="Genomic_DNA"/>
</dbReference>
<reference evidence="1 2" key="1">
    <citation type="submission" date="2024-10" db="EMBL/GenBank/DDBJ databases">
        <title>Updated reference genomes for cyclostephanoid diatoms.</title>
        <authorList>
            <person name="Roberts W.R."/>
            <person name="Alverson A.J."/>
        </authorList>
    </citation>
    <scope>NUCLEOTIDE SEQUENCE [LARGE SCALE GENOMIC DNA]</scope>
    <source>
        <strain evidence="1 2">AJA228-03</strain>
    </source>
</reference>
<protein>
    <submittedName>
        <fullName evidence="1">Uncharacterized protein</fullName>
    </submittedName>
</protein>
<proteinExistence type="predicted"/>
<comment type="caution">
    <text evidence="1">The sequence shown here is derived from an EMBL/GenBank/DDBJ whole genome shotgun (WGS) entry which is preliminary data.</text>
</comment>
<dbReference type="AlphaFoldDB" id="A0ABD3SGL3"/>
<accession>A0ABD3SGL3</accession>
<evidence type="ECO:0000313" key="2">
    <source>
        <dbReference type="Proteomes" id="UP001530377"/>
    </source>
</evidence>